<dbReference type="STRING" id="34002.SAMN04489859_100545"/>
<keyword evidence="1" id="KW-1133">Transmembrane helix</keyword>
<evidence type="ECO:0000256" key="1">
    <source>
        <dbReference type="SAM" id="Phobius"/>
    </source>
</evidence>
<feature type="transmembrane region" description="Helical" evidence="1">
    <location>
        <begin position="44"/>
        <end position="67"/>
    </location>
</feature>
<keyword evidence="1" id="KW-0472">Membrane</keyword>
<keyword evidence="3" id="KW-1185">Reference proteome</keyword>
<dbReference type="Proteomes" id="UP000199054">
    <property type="component" value="Unassembled WGS sequence"/>
</dbReference>
<evidence type="ECO:0000313" key="3">
    <source>
        <dbReference type="Proteomes" id="UP000199054"/>
    </source>
</evidence>
<evidence type="ECO:0000313" key="2">
    <source>
        <dbReference type="EMBL" id="SEN36056.1"/>
    </source>
</evidence>
<dbReference type="InterPro" id="IPR019587">
    <property type="entry name" value="Polyketide_cyclase/dehydratase"/>
</dbReference>
<accession>A0A1H8FWF0</accession>
<reference evidence="2 3" key="1">
    <citation type="submission" date="2016-10" db="EMBL/GenBank/DDBJ databases">
        <authorList>
            <person name="de Groot N.N."/>
        </authorList>
    </citation>
    <scope>NUCLEOTIDE SEQUENCE [LARGE SCALE GENOMIC DNA]</scope>
    <source>
        <strain evidence="2 3">DSM 8512</strain>
    </source>
</reference>
<feature type="transmembrane region" description="Helical" evidence="1">
    <location>
        <begin position="12"/>
        <end position="38"/>
    </location>
</feature>
<proteinExistence type="predicted"/>
<dbReference type="OrthoDB" id="315686at2"/>
<sequence length="328" mass="35848">MTQNPRPSRRPVPVWCRLVLAVGIALAYGLLLYLLIWLTPASEGWLPFIAGLILMPMGIASIATAIADPRGEQDVWRHLVNGWLVISALVVISMLFFQEGGICVLMAAPCFAVGSTVGSLLTHSLLRQYSSRAPTSLVIALPLLALPLEPLIGYAEHHGAVTTVIEIAAPPATVWRHTVEIPDVQRDELPATFSHNLVGVPRPENASLQGSGIGAVRHLQWSQGVRFQEIVTAWEDDRYLAWDFSFGPQSIPAAVEAHIDVDSDYLKIASGDYLLEPLSDGGTRLTLTTRYTIATPINAYCDFWGRIFLNDFHGAVLQVIRNRAEAAV</sequence>
<dbReference type="InterPro" id="IPR023393">
    <property type="entry name" value="START-like_dom_sf"/>
</dbReference>
<dbReference type="AlphaFoldDB" id="A0A1H8FWF0"/>
<organism evidence="2 3">
    <name type="scientific">Paracoccus alcaliphilus</name>
    <dbReference type="NCBI Taxonomy" id="34002"/>
    <lineage>
        <taxon>Bacteria</taxon>
        <taxon>Pseudomonadati</taxon>
        <taxon>Pseudomonadota</taxon>
        <taxon>Alphaproteobacteria</taxon>
        <taxon>Rhodobacterales</taxon>
        <taxon>Paracoccaceae</taxon>
        <taxon>Paracoccus</taxon>
    </lineage>
</organism>
<name>A0A1H8FWF0_9RHOB</name>
<dbReference type="Gene3D" id="3.30.530.20">
    <property type="match status" value="1"/>
</dbReference>
<gene>
    <name evidence="2" type="ORF">SAMN04489859_100545</name>
</gene>
<dbReference type="SUPFAM" id="SSF55961">
    <property type="entry name" value="Bet v1-like"/>
    <property type="match status" value="1"/>
</dbReference>
<keyword evidence="1" id="KW-0812">Transmembrane</keyword>
<dbReference type="Pfam" id="PF10604">
    <property type="entry name" value="Polyketide_cyc2"/>
    <property type="match status" value="1"/>
</dbReference>
<dbReference type="EMBL" id="FODE01000005">
    <property type="protein sequence ID" value="SEN36056.1"/>
    <property type="molecule type" value="Genomic_DNA"/>
</dbReference>
<protein>
    <submittedName>
        <fullName evidence="2">Polyketide cyclase / dehydrase and lipid transport</fullName>
    </submittedName>
</protein>
<feature type="transmembrane region" description="Helical" evidence="1">
    <location>
        <begin position="79"/>
        <end position="98"/>
    </location>
</feature>